<dbReference type="PANTHER" id="PTHR31446:SF2">
    <property type="entry name" value="ACID PHOSPHATASE_VANADIUM-DEPENDENT HALOPEROXIDASE-RELATED PROTEIN"/>
    <property type="match status" value="1"/>
</dbReference>
<dbReference type="PANTHER" id="PTHR31446">
    <property type="entry name" value="ACID PHOSPHATASE/VANADIUM-DEPENDENT HALOPEROXIDASE-RELATED PROTEIN"/>
    <property type="match status" value="1"/>
</dbReference>
<dbReference type="EMBL" id="BSYO01000007">
    <property type="protein sequence ID" value="GMH07956.1"/>
    <property type="molecule type" value="Genomic_DNA"/>
</dbReference>
<dbReference type="Pfam" id="PF02681">
    <property type="entry name" value="DUF212"/>
    <property type="match status" value="1"/>
</dbReference>
<evidence type="ECO:0000313" key="2">
    <source>
        <dbReference type="Proteomes" id="UP001279734"/>
    </source>
</evidence>
<gene>
    <name evidence="1" type="ORF">Nepgr_009796</name>
</gene>
<dbReference type="Proteomes" id="UP001279734">
    <property type="component" value="Unassembled WGS sequence"/>
</dbReference>
<dbReference type="AlphaFoldDB" id="A0AAD3SC19"/>
<reference evidence="1" key="1">
    <citation type="submission" date="2023-05" db="EMBL/GenBank/DDBJ databases">
        <title>Nepenthes gracilis genome sequencing.</title>
        <authorList>
            <person name="Fukushima K."/>
        </authorList>
    </citation>
    <scope>NUCLEOTIDE SEQUENCE</scope>
    <source>
        <strain evidence="1">SING2019-196</strain>
    </source>
</reference>
<name>A0AAD3SC19_NEPGR</name>
<proteinExistence type="predicted"/>
<protein>
    <recommendedName>
        <fullName evidence="3">Acid phosphatase/vanadium-dependent haloperoxidase-related protein</fullName>
    </recommendedName>
</protein>
<keyword evidence="2" id="KW-1185">Reference proteome</keyword>
<evidence type="ECO:0008006" key="3">
    <source>
        <dbReference type="Google" id="ProtNLM"/>
    </source>
</evidence>
<accession>A0AAD3SC19</accession>
<evidence type="ECO:0000313" key="1">
    <source>
        <dbReference type="EMBL" id="GMH07956.1"/>
    </source>
</evidence>
<comment type="caution">
    <text evidence="1">The sequence shown here is derived from an EMBL/GenBank/DDBJ whole genome shotgun (WGS) entry which is preliminary data.</text>
</comment>
<dbReference type="InterPro" id="IPR003832">
    <property type="entry name" value="DUF212"/>
</dbReference>
<sequence length="296" mass="32275">MCEFVTERERERERERPATMLLGWSLLSNTLSRAPPSSQSKKHDVNFLCYSNCNVRYGNNFRLSGSCSTLNCRLGVGFEDVAAIVHNKVLVAAVLSAVIGQMSKPFTSALLYRRTFNLKAAIQAGGFPSTHSSMVVATATSLGLERGFSDSFFGVTIVYATLIMYDAQGVRREVGKHAKTINKMLLERRVRSATTRKGDALTGSPQSVEQGSLACPLLSRDTKTAPMDDIVSLGSNLGMSNDKQEGEFLPSGLEPDIETANPYFSYLNESVGHTELEVIAGALLGFFVSFIVYSLT</sequence>
<organism evidence="1 2">
    <name type="scientific">Nepenthes gracilis</name>
    <name type="common">Slender pitcher plant</name>
    <dbReference type="NCBI Taxonomy" id="150966"/>
    <lineage>
        <taxon>Eukaryota</taxon>
        <taxon>Viridiplantae</taxon>
        <taxon>Streptophyta</taxon>
        <taxon>Embryophyta</taxon>
        <taxon>Tracheophyta</taxon>
        <taxon>Spermatophyta</taxon>
        <taxon>Magnoliopsida</taxon>
        <taxon>eudicotyledons</taxon>
        <taxon>Gunneridae</taxon>
        <taxon>Pentapetalae</taxon>
        <taxon>Caryophyllales</taxon>
        <taxon>Nepenthaceae</taxon>
        <taxon>Nepenthes</taxon>
    </lineage>
</organism>